<organism evidence="1 2">
    <name type="scientific">OM182 bacterium MED-G24</name>
    <dbReference type="NCBI Taxonomy" id="1986255"/>
    <lineage>
        <taxon>Bacteria</taxon>
        <taxon>Pseudomonadati</taxon>
        <taxon>Pseudomonadota</taxon>
        <taxon>Gammaproteobacteria</taxon>
        <taxon>OMG group</taxon>
        <taxon>OM182 clade</taxon>
    </lineage>
</organism>
<gene>
    <name evidence="1" type="ORF">CNE99_00400</name>
</gene>
<name>A0A2A5X0T5_9GAMM</name>
<reference evidence="1 2" key="1">
    <citation type="submission" date="2017-08" db="EMBL/GenBank/DDBJ databases">
        <title>Fine stratification of microbial communities through a metagenomic profile of the photic zone.</title>
        <authorList>
            <person name="Haro-Moreno J.M."/>
            <person name="Lopez-Perez M."/>
            <person name="De La Torre J."/>
            <person name="Picazo A."/>
            <person name="Camacho A."/>
            <person name="Rodriguez-Valera F."/>
        </authorList>
    </citation>
    <scope>NUCLEOTIDE SEQUENCE [LARGE SCALE GENOMIC DNA]</scope>
    <source>
        <strain evidence="1">MED-G24</strain>
    </source>
</reference>
<evidence type="ECO:0000313" key="2">
    <source>
        <dbReference type="Proteomes" id="UP000219327"/>
    </source>
</evidence>
<comment type="caution">
    <text evidence="1">The sequence shown here is derived from an EMBL/GenBank/DDBJ whole genome shotgun (WGS) entry which is preliminary data.</text>
</comment>
<dbReference type="InterPro" id="IPR023214">
    <property type="entry name" value="HAD_sf"/>
</dbReference>
<dbReference type="EMBL" id="NTKD01000001">
    <property type="protein sequence ID" value="PDH42208.1"/>
    <property type="molecule type" value="Genomic_DNA"/>
</dbReference>
<proteinExistence type="predicted"/>
<sequence>MLRDPSGQQRLDQHRQGGDTVVLITATLFELVSPVGQLMDISTVIASLSERYEGALTGRPHGTPCSAGKVKRASQYFRDQGIHSHDGFAASTFTATQSIMFPCWKTSLDPGR</sequence>
<evidence type="ECO:0000313" key="1">
    <source>
        <dbReference type="EMBL" id="PDH42208.1"/>
    </source>
</evidence>
<protein>
    <submittedName>
        <fullName evidence="1">Uncharacterized protein</fullName>
    </submittedName>
</protein>
<dbReference type="Proteomes" id="UP000219327">
    <property type="component" value="Unassembled WGS sequence"/>
</dbReference>
<dbReference type="Gene3D" id="3.40.50.1000">
    <property type="entry name" value="HAD superfamily/HAD-like"/>
    <property type="match status" value="1"/>
</dbReference>
<dbReference type="AlphaFoldDB" id="A0A2A5X0T5"/>
<dbReference type="Pfam" id="PF12710">
    <property type="entry name" value="HAD"/>
    <property type="match status" value="1"/>
</dbReference>
<accession>A0A2A5X0T5</accession>